<dbReference type="Proteomes" id="UP000183810">
    <property type="component" value="Chromosome"/>
</dbReference>
<feature type="region of interest" description="Disordered" evidence="5">
    <location>
        <begin position="207"/>
        <end position="227"/>
    </location>
</feature>
<evidence type="ECO:0000313" key="8">
    <source>
        <dbReference type="Proteomes" id="UP000183810"/>
    </source>
</evidence>
<dbReference type="SUPFAM" id="SSF46689">
    <property type="entry name" value="Homeodomain-like"/>
    <property type="match status" value="1"/>
</dbReference>
<dbReference type="PANTHER" id="PTHR30055:SF234">
    <property type="entry name" value="HTH-TYPE TRANSCRIPTIONAL REGULATOR BETI"/>
    <property type="match status" value="1"/>
</dbReference>
<keyword evidence="1" id="KW-0805">Transcription regulation</keyword>
<organism evidence="7 8">
    <name type="scientific">Nocardia mangyaensis</name>
    <dbReference type="NCBI Taxonomy" id="2213200"/>
    <lineage>
        <taxon>Bacteria</taxon>
        <taxon>Bacillati</taxon>
        <taxon>Actinomycetota</taxon>
        <taxon>Actinomycetes</taxon>
        <taxon>Mycobacteriales</taxon>
        <taxon>Nocardiaceae</taxon>
        <taxon>Nocardia</taxon>
    </lineage>
</organism>
<protein>
    <submittedName>
        <fullName evidence="7">TetR family transcriptional regulator</fullName>
    </submittedName>
</protein>
<dbReference type="RefSeq" id="WP_071929995.1">
    <property type="nucleotide sequence ID" value="NZ_CP018082.1"/>
</dbReference>
<evidence type="ECO:0000256" key="3">
    <source>
        <dbReference type="ARBA" id="ARBA00023163"/>
    </source>
</evidence>
<dbReference type="Pfam" id="PF00440">
    <property type="entry name" value="TetR_N"/>
    <property type="match status" value="1"/>
</dbReference>
<dbReference type="PANTHER" id="PTHR30055">
    <property type="entry name" value="HTH-TYPE TRANSCRIPTIONAL REGULATOR RUTR"/>
    <property type="match status" value="1"/>
</dbReference>
<dbReference type="PROSITE" id="PS50977">
    <property type="entry name" value="HTH_TETR_2"/>
    <property type="match status" value="1"/>
</dbReference>
<dbReference type="GO" id="GO:0000976">
    <property type="term" value="F:transcription cis-regulatory region binding"/>
    <property type="evidence" value="ECO:0007669"/>
    <property type="project" value="TreeGrafter"/>
</dbReference>
<dbReference type="EMBL" id="CP018082">
    <property type="protein sequence ID" value="APE36812.1"/>
    <property type="molecule type" value="Genomic_DNA"/>
</dbReference>
<proteinExistence type="predicted"/>
<reference evidence="7" key="1">
    <citation type="submission" date="2016-11" db="EMBL/GenBank/DDBJ databases">
        <authorList>
            <person name="Jaros S."/>
            <person name="Januszkiewicz K."/>
            <person name="Wedrychowicz H."/>
        </authorList>
    </citation>
    <scope>NUCLEOTIDE SEQUENCE [LARGE SCALE GENOMIC DNA]</scope>
    <source>
        <strain evidence="7">Y48</strain>
    </source>
</reference>
<keyword evidence="8" id="KW-1185">Reference proteome</keyword>
<feature type="domain" description="HTH tetR-type" evidence="6">
    <location>
        <begin position="3"/>
        <end position="65"/>
    </location>
</feature>
<keyword evidence="3" id="KW-0804">Transcription</keyword>
<keyword evidence="2 4" id="KW-0238">DNA-binding</keyword>
<dbReference type="GO" id="GO:0003700">
    <property type="term" value="F:DNA-binding transcription factor activity"/>
    <property type="evidence" value="ECO:0007669"/>
    <property type="project" value="TreeGrafter"/>
</dbReference>
<evidence type="ECO:0000313" key="7">
    <source>
        <dbReference type="EMBL" id="APE36812.1"/>
    </source>
</evidence>
<name>A0A1J0VXN0_9NOCA</name>
<sequence length="227" mass="24681">MATTSRDRIMTEALRLFGERGFAKTSVAQIEQAAGLSGGSGALYRHFKSKDELLVQAVAARLEDRGDWERFLTPGFSIVDMLATLSPTGSTVDKLLTLGRIGLARLDHDRDVTRILLRDNSIPAPMLEVFRQREYAVVLSTVTRGLVELAGDRAREEDWDAAAAVLVGALAHFWMMRDIFDGGHPAGIDTDRYLRATAELVAARLDRASTEPAPRSTAGAVSADVSP</sequence>
<dbReference type="InterPro" id="IPR009057">
    <property type="entry name" value="Homeodomain-like_sf"/>
</dbReference>
<evidence type="ECO:0000256" key="4">
    <source>
        <dbReference type="PROSITE-ProRule" id="PRU00335"/>
    </source>
</evidence>
<dbReference type="Gene3D" id="1.10.357.10">
    <property type="entry name" value="Tetracycline Repressor, domain 2"/>
    <property type="match status" value="1"/>
</dbReference>
<accession>A0A1J0VXN0</accession>
<dbReference type="InterPro" id="IPR001647">
    <property type="entry name" value="HTH_TetR"/>
</dbReference>
<dbReference type="KEGG" id="nsl:BOX37_25990"/>
<evidence type="ECO:0000256" key="5">
    <source>
        <dbReference type="SAM" id="MobiDB-lite"/>
    </source>
</evidence>
<evidence type="ECO:0000256" key="1">
    <source>
        <dbReference type="ARBA" id="ARBA00023015"/>
    </source>
</evidence>
<evidence type="ECO:0000259" key="6">
    <source>
        <dbReference type="PROSITE" id="PS50977"/>
    </source>
</evidence>
<evidence type="ECO:0000256" key="2">
    <source>
        <dbReference type="ARBA" id="ARBA00023125"/>
    </source>
</evidence>
<dbReference type="InterPro" id="IPR050109">
    <property type="entry name" value="HTH-type_TetR-like_transc_reg"/>
</dbReference>
<gene>
    <name evidence="7" type="ORF">BOX37_25990</name>
</gene>
<feature type="DNA-binding region" description="H-T-H motif" evidence="4">
    <location>
        <begin position="28"/>
        <end position="47"/>
    </location>
</feature>
<dbReference type="OrthoDB" id="3627020at2"/>
<dbReference type="AlphaFoldDB" id="A0A1J0VXN0"/>